<dbReference type="InterPro" id="IPR036291">
    <property type="entry name" value="NAD(P)-bd_dom_sf"/>
</dbReference>
<dbReference type="InterPro" id="IPR029753">
    <property type="entry name" value="D-isomer_DH_CS"/>
</dbReference>
<dbReference type="HOGENOM" id="CLU_019796_1_2_0"/>
<evidence type="ECO:0000313" key="8">
    <source>
        <dbReference type="Proteomes" id="UP000002366"/>
    </source>
</evidence>
<dbReference type="Proteomes" id="UP000002366">
    <property type="component" value="Chromosome"/>
</dbReference>
<dbReference type="GO" id="GO:0030267">
    <property type="term" value="F:glyoxylate reductase (NADPH) activity"/>
    <property type="evidence" value="ECO:0007669"/>
    <property type="project" value="TreeGrafter"/>
</dbReference>
<gene>
    <name evidence="7" type="ordered locus">Amico_1184</name>
</gene>
<dbReference type="PROSITE" id="PS00065">
    <property type="entry name" value="D_2_HYDROXYACID_DH_1"/>
    <property type="match status" value="1"/>
</dbReference>
<keyword evidence="2 4" id="KW-0560">Oxidoreductase</keyword>
<dbReference type="SUPFAM" id="SSF51735">
    <property type="entry name" value="NAD(P)-binding Rossmann-fold domains"/>
    <property type="match status" value="1"/>
</dbReference>
<dbReference type="Pfam" id="PF02826">
    <property type="entry name" value="2-Hacid_dh_C"/>
    <property type="match status" value="1"/>
</dbReference>
<sequence length="321" mass="35435">MALPKVYVTQRILKEGMDLLNGHVDYKMWRGEGAPDRATLLREVQDVEGLLSMPANAIDDELFSHAPKLKVVSQHAVGFDNIDIEAAKRHGIMICNTPDVLTDATADLAFTLLLAAARRLVECSEYLRRGQWTTWYPDMWLGMDTAGKKLGIVGFGQIGQAVARRAKGFGMSICYYNPSAKPAAEKELGAQRVSLDKLLQTSDYVTLHCPLKDETRSLIGERELRMMKPTAILVNTSRGLVVDQKALCKALSEKWIWAAGLDVFAKEPVPLDEPLLTLPNVTVMPHMGSATYDSRGGMSRLAAQNLIDALEGRQPLYVVNP</sequence>
<organism evidence="7 8">
    <name type="scientific">Aminobacterium colombiense (strain DSM 12261 / ALA-1)</name>
    <dbReference type="NCBI Taxonomy" id="572547"/>
    <lineage>
        <taxon>Bacteria</taxon>
        <taxon>Thermotogati</taxon>
        <taxon>Synergistota</taxon>
        <taxon>Synergistia</taxon>
        <taxon>Synergistales</taxon>
        <taxon>Aminobacteriaceae</taxon>
        <taxon>Aminobacterium</taxon>
    </lineage>
</organism>
<dbReference type="CDD" id="cd05301">
    <property type="entry name" value="GDH"/>
    <property type="match status" value="1"/>
</dbReference>
<evidence type="ECO:0000256" key="4">
    <source>
        <dbReference type="RuleBase" id="RU003719"/>
    </source>
</evidence>
<evidence type="ECO:0000256" key="2">
    <source>
        <dbReference type="ARBA" id="ARBA00023002"/>
    </source>
</evidence>
<protein>
    <submittedName>
        <fullName evidence="7">D-isomer specific 2-hydroxyacid dehydrogenase NAD-binding protein</fullName>
    </submittedName>
</protein>
<dbReference type="RefSeq" id="WP_013048570.1">
    <property type="nucleotide sequence ID" value="NC_014011.1"/>
</dbReference>
<evidence type="ECO:0000256" key="1">
    <source>
        <dbReference type="ARBA" id="ARBA00005854"/>
    </source>
</evidence>
<accession>D5EFH5</accession>
<dbReference type="GO" id="GO:0051287">
    <property type="term" value="F:NAD binding"/>
    <property type="evidence" value="ECO:0007669"/>
    <property type="project" value="InterPro"/>
</dbReference>
<evidence type="ECO:0000256" key="3">
    <source>
        <dbReference type="ARBA" id="ARBA00023027"/>
    </source>
</evidence>
<keyword evidence="8" id="KW-1185">Reference proteome</keyword>
<name>D5EFH5_AMICL</name>
<dbReference type="eggNOG" id="COG1052">
    <property type="taxonomic scope" value="Bacteria"/>
</dbReference>
<evidence type="ECO:0000313" key="7">
    <source>
        <dbReference type="EMBL" id="ADE57307.1"/>
    </source>
</evidence>
<dbReference type="InterPro" id="IPR006140">
    <property type="entry name" value="D-isomer_DH_NAD-bd"/>
</dbReference>
<evidence type="ECO:0000259" key="6">
    <source>
        <dbReference type="Pfam" id="PF02826"/>
    </source>
</evidence>
<dbReference type="STRING" id="572547.Amico_1184"/>
<feature type="domain" description="D-isomer specific 2-hydroxyacid dehydrogenase NAD-binding" evidence="6">
    <location>
        <begin position="110"/>
        <end position="288"/>
    </location>
</feature>
<reference evidence="7 8" key="1">
    <citation type="journal article" date="2010" name="Stand. Genomic Sci.">
        <title>Complete genome sequence of Aminobacterium colombiense type strain (ALA-1).</title>
        <authorList>
            <person name="Chertkov O."/>
            <person name="Sikorski J."/>
            <person name="Brambilla E."/>
            <person name="Lapidus A."/>
            <person name="Copeland A."/>
            <person name="Glavina Del Rio T."/>
            <person name="Nolan M."/>
            <person name="Lucas S."/>
            <person name="Tice H."/>
            <person name="Cheng J.F."/>
            <person name="Han C."/>
            <person name="Detter J.C."/>
            <person name="Bruce D."/>
            <person name="Tapia R."/>
            <person name="Goodwin L."/>
            <person name="Pitluck S."/>
            <person name="Liolios K."/>
            <person name="Ivanova N."/>
            <person name="Mavromatis K."/>
            <person name="Ovchinnikova G."/>
            <person name="Pati A."/>
            <person name="Chen A."/>
            <person name="Palaniappan K."/>
            <person name="Land M."/>
            <person name="Hauser L."/>
            <person name="Chang Y.J."/>
            <person name="Jeffries C.D."/>
            <person name="Spring S."/>
            <person name="Rohde M."/>
            <person name="Goker M."/>
            <person name="Bristow J."/>
            <person name="Eisen J.A."/>
            <person name="Markowitz V."/>
            <person name="Hugenholtz P."/>
            <person name="Kyrpides N.C."/>
            <person name="Klenk H.P."/>
        </authorList>
    </citation>
    <scope>NUCLEOTIDE SEQUENCE [LARGE SCALE GENOMIC DNA]</scope>
    <source>
        <strain evidence="8">DSM 12261 / ALA-1</strain>
    </source>
</reference>
<dbReference type="Gene3D" id="3.40.50.720">
    <property type="entry name" value="NAD(P)-binding Rossmann-like Domain"/>
    <property type="match status" value="2"/>
</dbReference>
<dbReference type="GO" id="GO:0016618">
    <property type="term" value="F:hydroxypyruvate reductase [NAD(P)H] activity"/>
    <property type="evidence" value="ECO:0007669"/>
    <property type="project" value="TreeGrafter"/>
</dbReference>
<evidence type="ECO:0000259" key="5">
    <source>
        <dbReference type="Pfam" id="PF00389"/>
    </source>
</evidence>
<dbReference type="KEGG" id="aco:Amico_1184"/>
<dbReference type="AlphaFoldDB" id="D5EFH5"/>
<dbReference type="OrthoDB" id="9805416at2"/>
<proteinExistence type="inferred from homology"/>
<dbReference type="PROSITE" id="PS00671">
    <property type="entry name" value="D_2_HYDROXYACID_DH_3"/>
    <property type="match status" value="1"/>
</dbReference>
<comment type="similarity">
    <text evidence="1 4">Belongs to the D-isomer specific 2-hydroxyacid dehydrogenase family.</text>
</comment>
<dbReference type="Pfam" id="PF00389">
    <property type="entry name" value="2-Hacid_dh"/>
    <property type="match status" value="1"/>
</dbReference>
<dbReference type="SUPFAM" id="SSF52283">
    <property type="entry name" value="Formate/glycerate dehydrogenase catalytic domain-like"/>
    <property type="match status" value="1"/>
</dbReference>
<dbReference type="GO" id="GO:0005829">
    <property type="term" value="C:cytosol"/>
    <property type="evidence" value="ECO:0007669"/>
    <property type="project" value="TreeGrafter"/>
</dbReference>
<dbReference type="InterPro" id="IPR029752">
    <property type="entry name" value="D-isomer_DH_CS1"/>
</dbReference>
<dbReference type="EMBL" id="CP001997">
    <property type="protein sequence ID" value="ADE57307.1"/>
    <property type="molecule type" value="Genomic_DNA"/>
</dbReference>
<keyword evidence="3" id="KW-0520">NAD</keyword>
<dbReference type="FunFam" id="3.40.50.720:FF:000203">
    <property type="entry name" value="D-3-phosphoglycerate dehydrogenase (SerA)"/>
    <property type="match status" value="1"/>
</dbReference>
<dbReference type="InterPro" id="IPR050223">
    <property type="entry name" value="D-isomer_2-hydroxyacid_DH"/>
</dbReference>
<dbReference type="InterPro" id="IPR006139">
    <property type="entry name" value="D-isomer_2_OHA_DH_cat_dom"/>
</dbReference>
<dbReference type="PANTHER" id="PTHR10996">
    <property type="entry name" value="2-HYDROXYACID DEHYDROGENASE-RELATED"/>
    <property type="match status" value="1"/>
</dbReference>
<dbReference type="PANTHER" id="PTHR10996:SF283">
    <property type="entry name" value="GLYOXYLATE_HYDROXYPYRUVATE REDUCTASE B"/>
    <property type="match status" value="1"/>
</dbReference>
<feature type="domain" description="D-isomer specific 2-hydroxyacid dehydrogenase catalytic" evidence="5">
    <location>
        <begin position="7"/>
        <end position="320"/>
    </location>
</feature>